<dbReference type="EMBL" id="FUEG01000001">
    <property type="protein sequence ID" value="SJK98591.1"/>
    <property type="molecule type" value="Genomic_DNA"/>
</dbReference>
<feature type="transmembrane region" description="Helical" evidence="1">
    <location>
        <begin position="436"/>
        <end position="456"/>
    </location>
</feature>
<keyword evidence="3" id="KW-1185">Reference proteome</keyword>
<dbReference type="AlphaFoldDB" id="A0A284QQ89"/>
<organism evidence="2 3">
    <name type="scientific">Armillaria ostoyae</name>
    <name type="common">Armillaria root rot fungus</name>
    <dbReference type="NCBI Taxonomy" id="47428"/>
    <lineage>
        <taxon>Eukaryota</taxon>
        <taxon>Fungi</taxon>
        <taxon>Dikarya</taxon>
        <taxon>Basidiomycota</taxon>
        <taxon>Agaricomycotina</taxon>
        <taxon>Agaricomycetes</taxon>
        <taxon>Agaricomycetidae</taxon>
        <taxon>Agaricales</taxon>
        <taxon>Marasmiineae</taxon>
        <taxon>Physalacriaceae</taxon>
        <taxon>Armillaria</taxon>
    </lineage>
</organism>
<keyword evidence="1" id="KW-0472">Membrane</keyword>
<accession>A0A284QQ89</accession>
<evidence type="ECO:0000256" key="1">
    <source>
        <dbReference type="SAM" id="Phobius"/>
    </source>
</evidence>
<dbReference type="OrthoDB" id="2674421at2759"/>
<keyword evidence="1" id="KW-1133">Transmembrane helix</keyword>
<name>A0A284QQ89_ARMOS</name>
<evidence type="ECO:0000313" key="3">
    <source>
        <dbReference type="Proteomes" id="UP000219338"/>
    </source>
</evidence>
<dbReference type="OMA" id="WIDHITS"/>
<reference evidence="3" key="1">
    <citation type="journal article" date="2017" name="Nat. Ecol. Evol.">
        <title>Genome expansion and lineage-specific genetic innovations in the forest pathogenic fungi Armillaria.</title>
        <authorList>
            <person name="Sipos G."/>
            <person name="Prasanna A.N."/>
            <person name="Walter M.C."/>
            <person name="O'Connor E."/>
            <person name="Balint B."/>
            <person name="Krizsan K."/>
            <person name="Kiss B."/>
            <person name="Hess J."/>
            <person name="Varga T."/>
            <person name="Slot J."/>
            <person name="Riley R."/>
            <person name="Boka B."/>
            <person name="Rigling D."/>
            <person name="Barry K."/>
            <person name="Lee J."/>
            <person name="Mihaltcheva S."/>
            <person name="LaButti K."/>
            <person name="Lipzen A."/>
            <person name="Waldron R."/>
            <person name="Moloney N.M."/>
            <person name="Sperisen C."/>
            <person name="Kredics L."/>
            <person name="Vagvoelgyi C."/>
            <person name="Patrignani A."/>
            <person name="Fitzpatrick D."/>
            <person name="Nagy I."/>
            <person name="Doyle S."/>
            <person name="Anderson J.B."/>
            <person name="Grigoriev I.V."/>
            <person name="Gueldener U."/>
            <person name="Muensterkoetter M."/>
            <person name="Nagy L.G."/>
        </authorList>
    </citation>
    <scope>NUCLEOTIDE SEQUENCE [LARGE SCALE GENOMIC DNA]</scope>
    <source>
        <strain evidence="3">C18/9</strain>
    </source>
</reference>
<evidence type="ECO:0000313" key="2">
    <source>
        <dbReference type="EMBL" id="SJK98591.1"/>
    </source>
</evidence>
<gene>
    <name evidence="2" type="ORF">ARMOST_01859</name>
</gene>
<dbReference type="Proteomes" id="UP000219338">
    <property type="component" value="Unassembled WGS sequence"/>
</dbReference>
<protein>
    <recommendedName>
        <fullName evidence="4">WW domain-containing protein</fullName>
    </recommendedName>
</protein>
<sequence>MDSIHFTLEKHPDVSPVLPEGTLRPITSNATGRYDGECITVDLNPALINPGFCEPEPTYLPPRWTSHVHPEGQLYFRRDAPFSVVTEAYLYHTENMAKVDRWTKKIETLLDEKSISVSSNIELFIKIEEDDCAYYFVDHTTRTEFWLDVIETDALGLPDVASPSHLRIYLEGLYWAHVEHFPMHIGGLPKKSYDDLICIFNHGLADHMTSGVSTFFYSQGECATFLKVLRSGKDHNEDGHQTCVAARLWSIVCNHRFSVYYGQEFSRLSRDQAVLFHPEEKVFLEPLVSFISLGNSASYSKRLDDLFVDRLVYVDQWQPFMSKCLQEWKDAVLFTSSTFILHVPLAFAPSFPTLTAASIALFTASLIASMLLIHRHRRLEKASATQASQYLESVYSSKNQFQLVALMYSLPTFLHFWGLGALVANCIIIVSRLFGLISAIVVSIVLLLALVTFEIITTEKEIPSWRSVFHFRSRNESSDQLV</sequence>
<evidence type="ECO:0008006" key="4">
    <source>
        <dbReference type="Google" id="ProtNLM"/>
    </source>
</evidence>
<feature type="transmembrane region" description="Helical" evidence="1">
    <location>
        <begin position="354"/>
        <end position="373"/>
    </location>
</feature>
<proteinExistence type="predicted"/>
<feature type="transmembrane region" description="Helical" evidence="1">
    <location>
        <begin position="405"/>
        <end position="430"/>
    </location>
</feature>
<keyword evidence="1" id="KW-0812">Transmembrane</keyword>